<protein>
    <submittedName>
        <fullName evidence="1">Two-component response regulator-like PRR37</fullName>
    </submittedName>
</protein>
<keyword evidence="2" id="KW-1185">Reference proteome</keyword>
<dbReference type="EMBL" id="CM039173">
    <property type="protein sequence ID" value="KAH9768017.1"/>
    <property type="molecule type" value="Genomic_DNA"/>
</dbReference>
<proteinExistence type="predicted"/>
<dbReference type="Proteomes" id="UP000829398">
    <property type="component" value="Chromosome 4"/>
</dbReference>
<sequence>MLTLSENDTVLFPSNKCSLGIFNSSKIAPRVSLEDRQNPLQIVQSPALDPPSNSSKFYPTWLQMNGNGPVSNGLAELNHHMRDDHKQIRDGVTGEGQGLSEEDESRINEDGEDVNNGWVDAVQAQAHTMAALQRQQLQPERPLVCWERFLPLRSLKVLLVESDDSTRRVVCALLRNCGYEDISIMAVITVENGLQAWKILEDLMDQIDLVLTEVLMPCLSGIGLLRKIMNHKTCKNIPVIMMSSHDSMSIVFKCLSKGAVYFLVKPIRKNELQNLWQHVWRKCHSSSGSGSESCIMTQKSTKSKSAEGSDNNSGSNDEDDKGSIGLNIQDGSDNGSGTQSSWTKRAVEVDCPKAMSPWEQLADPPDSTCAQVIHSRPEACGNSWVPMTAIKECKGRDDELGNVETDKDLKVGVPRISNLQLEQPTENGPNTIASSNKVKSSEINSQKDDERQQTKKLELNSEKLNAGLRKQAADIAGVITNGNDSPIESVVFDTPNGLFKVSGTKEKLIYDHNEIPSLELSLKRSREDGDTGTRRHDRNVLRHSDLHSAFSRYNSASTANQTSTGNVGSCSPLDNSSEAAKTNSIQNCQSNLSSTPPSQHSNVSNNNSDVGLPTNASSTNPTVFSDKPAPNSTIKSLLPSSATQPAQPIQGKVDGAVGSMAQERGVNQQVQVQHHHHHYHHCHHHVHNVPQQQLANHDDMLLKKMAAKAPNNGSSNIVSASIEGNAGNHSLNGSTSGSNLGSNGQSGSCTALNAEVENVESDNEVPMKGKPAGGVGYSSTSGVIKNCFAQREAALNKFRQKRKQRCFEKKVRYQSRKKLAEQRPRVRGQFVRQGPLENKGDSTVS</sequence>
<gene>
    <name evidence="1" type="ORF">KPL71_011485</name>
</gene>
<accession>A0ACB8L3J7</accession>
<reference evidence="2" key="1">
    <citation type="journal article" date="2023" name="Hortic. Res.">
        <title>A chromosome-level phased genome enabling allele-level studies in sweet orange: a case study on citrus Huanglongbing tolerance.</title>
        <authorList>
            <person name="Wu B."/>
            <person name="Yu Q."/>
            <person name="Deng Z."/>
            <person name="Duan Y."/>
            <person name="Luo F."/>
            <person name="Gmitter F. Jr."/>
        </authorList>
    </citation>
    <scope>NUCLEOTIDE SEQUENCE [LARGE SCALE GENOMIC DNA]</scope>
    <source>
        <strain evidence="2">cv. Valencia</strain>
    </source>
</reference>
<organism evidence="1 2">
    <name type="scientific">Citrus sinensis</name>
    <name type="common">Sweet orange</name>
    <name type="synonym">Citrus aurantium var. sinensis</name>
    <dbReference type="NCBI Taxonomy" id="2711"/>
    <lineage>
        <taxon>Eukaryota</taxon>
        <taxon>Viridiplantae</taxon>
        <taxon>Streptophyta</taxon>
        <taxon>Embryophyta</taxon>
        <taxon>Tracheophyta</taxon>
        <taxon>Spermatophyta</taxon>
        <taxon>Magnoliopsida</taxon>
        <taxon>eudicotyledons</taxon>
        <taxon>Gunneridae</taxon>
        <taxon>Pentapetalae</taxon>
        <taxon>rosids</taxon>
        <taxon>malvids</taxon>
        <taxon>Sapindales</taxon>
        <taxon>Rutaceae</taxon>
        <taxon>Aurantioideae</taxon>
        <taxon>Citrus</taxon>
    </lineage>
</organism>
<evidence type="ECO:0000313" key="2">
    <source>
        <dbReference type="Proteomes" id="UP000829398"/>
    </source>
</evidence>
<name>A0ACB8L3J7_CITSI</name>
<evidence type="ECO:0000313" key="1">
    <source>
        <dbReference type="EMBL" id="KAH9768017.1"/>
    </source>
</evidence>
<comment type="caution">
    <text evidence="1">The sequence shown here is derived from an EMBL/GenBank/DDBJ whole genome shotgun (WGS) entry which is preliminary data.</text>
</comment>